<feature type="compositionally biased region" description="Polar residues" evidence="2">
    <location>
        <begin position="254"/>
        <end position="269"/>
    </location>
</feature>
<dbReference type="InterPro" id="IPR000679">
    <property type="entry name" value="Znf_GATA"/>
</dbReference>
<dbReference type="GO" id="GO:0043565">
    <property type="term" value="F:sequence-specific DNA binding"/>
    <property type="evidence" value="ECO:0007669"/>
    <property type="project" value="InterPro"/>
</dbReference>
<evidence type="ECO:0000256" key="2">
    <source>
        <dbReference type="SAM" id="MobiDB-lite"/>
    </source>
</evidence>
<dbReference type="STRING" id="2163413.A0A4P6XV03"/>
<keyword evidence="1" id="KW-0863">Zinc-finger</keyword>
<dbReference type="GO" id="GO:0008270">
    <property type="term" value="F:zinc ion binding"/>
    <property type="evidence" value="ECO:0007669"/>
    <property type="project" value="UniProtKB-KW"/>
</dbReference>
<dbReference type="Proteomes" id="UP000292447">
    <property type="component" value="Chromosome V"/>
</dbReference>
<dbReference type="Pfam" id="PF00320">
    <property type="entry name" value="GATA"/>
    <property type="match status" value="1"/>
</dbReference>
<evidence type="ECO:0000313" key="4">
    <source>
        <dbReference type="EMBL" id="QBM90058.1"/>
    </source>
</evidence>
<accession>A0A4P6XV03</accession>
<evidence type="ECO:0000259" key="3">
    <source>
        <dbReference type="PROSITE" id="PS50114"/>
    </source>
</evidence>
<dbReference type="SUPFAM" id="SSF57716">
    <property type="entry name" value="Glucocorticoid receptor-like (DNA-binding domain)"/>
    <property type="match status" value="1"/>
</dbReference>
<evidence type="ECO:0000256" key="1">
    <source>
        <dbReference type="PROSITE-ProRule" id="PRU00094"/>
    </source>
</evidence>
<dbReference type="Gene3D" id="3.30.50.10">
    <property type="entry name" value="Erythroid Transcription Factor GATA-1, subunit A"/>
    <property type="match status" value="1"/>
</dbReference>
<dbReference type="AlphaFoldDB" id="A0A4P6XV03"/>
<dbReference type="InterPro" id="IPR013088">
    <property type="entry name" value="Znf_NHR/GATA"/>
</dbReference>
<protein>
    <submittedName>
        <fullName evidence="4">Transcriptional regulatory protein ASH1</fullName>
    </submittedName>
</protein>
<reference evidence="5" key="1">
    <citation type="submission" date="2019-03" db="EMBL/GenBank/DDBJ databases">
        <title>Snf2 controls pulcherriminic acid biosynthesis and connects pigmentation and antifungal activity of the yeast Metschnikowia pulcherrima.</title>
        <authorList>
            <person name="Gore-Lloyd D."/>
            <person name="Sumann I."/>
            <person name="Brachmann A.O."/>
            <person name="Schneeberger K."/>
            <person name="Ortiz-Merino R.A."/>
            <person name="Moreno-Beltran M."/>
            <person name="Schlaefli M."/>
            <person name="Kirner P."/>
            <person name="Santos Kron A."/>
            <person name="Wolfe K.H."/>
            <person name="Piel J."/>
            <person name="Ahrens C.H."/>
            <person name="Henk D."/>
            <person name="Freimoser F.M."/>
        </authorList>
    </citation>
    <scope>NUCLEOTIDE SEQUENCE [LARGE SCALE GENOMIC DNA]</scope>
    <source>
        <strain evidence="5">APC 1.2</strain>
    </source>
</reference>
<organism evidence="4 5">
    <name type="scientific">Metschnikowia aff. pulcherrima</name>
    <dbReference type="NCBI Taxonomy" id="2163413"/>
    <lineage>
        <taxon>Eukaryota</taxon>
        <taxon>Fungi</taxon>
        <taxon>Dikarya</taxon>
        <taxon>Ascomycota</taxon>
        <taxon>Saccharomycotina</taxon>
        <taxon>Pichiomycetes</taxon>
        <taxon>Metschnikowiaceae</taxon>
        <taxon>Metschnikowia</taxon>
    </lineage>
</organism>
<feature type="domain" description="GATA-type" evidence="3">
    <location>
        <begin position="347"/>
        <end position="384"/>
    </location>
</feature>
<dbReference type="PROSITE" id="PS50114">
    <property type="entry name" value="GATA_ZN_FINGER_2"/>
    <property type="match status" value="1"/>
</dbReference>
<dbReference type="EMBL" id="CP034460">
    <property type="protein sequence ID" value="QBM90058.1"/>
    <property type="molecule type" value="Genomic_DNA"/>
</dbReference>
<dbReference type="CDD" id="cd00202">
    <property type="entry name" value="ZnF_GATA"/>
    <property type="match status" value="1"/>
</dbReference>
<dbReference type="SMART" id="SM00401">
    <property type="entry name" value="ZnF_GATA"/>
    <property type="match status" value="1"/>
</dbReference>
<feature type="region of interest" description="Disordered" evidence="2">
    <location>
        <begin position="47"/>
        <end position="101"/>
    </location>
</feature>
<dbReference type="GO" id="GO:0006355">
    <property type="term" value="P:regulation of DNA-templated transcription"/>
    <property type="evidence" value="ECO:0007669"/>
    <property type="project" value="InterPro"/>
</dbReference>
<keyword evidence="1" id="KW-0479">Metal-binding</keyword>
<proteinExistence type="predicted"/>
<gene>
    <name evidence="4" type="primary">MPUL0E02970</name>
    <name evidence="4" type="ORF">METSCH_E02970</name>
</gene>
<sequence length="434" mass="48876">MSVLHSAMYSNQLHSPFAAGARHSRTLSLSEILAQIKPQIAARKMRSASPAAYQVPEQQILRKRRSHSDETNAYAKSPKSPELPALKRPRTAPSSPTDSKFLLENHSPVEKVTLPSISDALAGVSHHVPKTLAPTVSLDYFDTYKPNDANWRYGLIDLIRHTKPAFSLEKYAYLDKHAKTLPLFHELEKPRFDSRISKTLPTLPARKINFPYESNYTYLNKTYLHDVEKFPEYLELAQLLVQLSQREPVLENAKSGQNDYFSSDQVRTESSSHQQAPPSPQYVSYKTDSYQHVLSPSHNKHSAAFATPEQSFERPRAELATRFIPITPPSVKDKTRSELMRSPPRAPGVPRVCISCGLDQSPCWRPSWSTKEGQLCNSCGLRYKKTAARCLNMQCKKIPAKGEWALMQSKGKSAFEDGERAYACLSCGCKVEVK</sequence>
<keyword evidence="5" id="KW-1185">Reference proteome</keyword>
<keyword evidence="1" id="KW-0862">Zinc</keyword>
<feature type="region of interest" description="Disordered" evidence="2">
    <location>
        <begin position="252"/>
        <end position="283"/>
    </location>
</feature>
<evidence type="ECO:0000313" key="5">
    <source>
        <dbReference type="Proteomes" id="UP000292447"/>
    </source>
</evidence>
<name>A0A4P6XV03_9ASCO</name>